<name>A0A538TDW6_UNCEI</name>
<dbReference type="SMART" id="SM00089">
    <property type="entry name" value="PKD"/>
    <property type="match status" value="1"/>
</dbReference>
<dbReference type="Pfam" id="PF18911">
    <property type="entry name" value="PKD_4"/>
    <property type="match status" value="1"/>
</dbReference>
<gene>
    <name evidence="2" type="ORF">E6K78_12440</name>
</gene>
<evidence type="ECO:0000313" key="2">
    <source>
        <dbReference type="EMBL" id="TMQ61754.1"/>
    </source>
</evidence>
<dbReference type="PROSITE" id="PS50093">
    <property type="entry name" value="PKD"/>
    <property type="match status" value="1"/>
</dbReference>
<protein>
    <submittedName>
        <fullName evidence="2">PKD domain-containing protein</fullName>
    </submittedName>
</protein>
<comment type="caution">
    <text evidence="2">The sequence shown here is derived from an EMBL/GenBank/DDBJ whole genome shotgun (WGS) entry which is preliminary data.</text>
</comment>
<dbReference type="InterPro" id="IPR013783">
    <property type="entry name" value="Ig-like_fold"/>
</dbReference>
<dbReference type="InterPro" id="IPR022409">
    <property type="entry name" value="PKD/Chitinase_dom"/>
</dbReference>
<dbReference type="Proteomes" id="UP000316609">
    <property type="component" value="Unassembled WGS sequence"/>
</dbReference>
<dbReference type="EMBL" id="VBOY01000159">
    <property type="protein sequence ID" value="TMQ61754.1"/>
    <property type="molecule type" value="Genomic_DNA"/>
</dbReference>
<proteinExistence type="predicted"/>
<evidence type="ECO:0000259" key="1">
    <source>
        <dbReference type="PROSITE" id="PS50093"/>
    </source>
</evidence>
<evidence type="ECO:0000313" key="3">
    <source>
        <dbReference type="Proteomes" id="UP000316609"/>
    </source>
</evidence>
<dbReference type="AlphaFoldDB" id="A0A538TDW6"/>
<dbReference type="CDD" id="cd00146">
    <property type="entry name" value="PKD"/>
    <property type="match status" value="1"/>
</dbReference>
<sequence length="179" mass="18455">MSTRPRTTASTSWVPVAWVAGEAGANQRTPDLAALIQEVVSRPGWASGNALVLIVTGSGHRCAWSFDGKPSAAPLLHVEYTTGPPPENPPSASLTVTQLASPPLTVNADGSGSTDVDATPIASYRFDFGDGAVVTTTAPTATAQHTYGAAGTYTVTLIVTDTGNHPCGVQRRRGGVLER</sequence>
<dbReference type="SUPFAM" id="SSF49299">
    <property type="entry name" value="PKD domain"/>
    <property type="match status" value="1"/>
</dbReference>
<dbReference type="Gene3D" id="2.60.40.10">
    <property type="entry name" value="Immunoglobulins"/>
    <property type="match status" value="1"/>
</dbReference>
<dbReference type="InterPro" id="IPR000601">
    <property type="entry name" value="PKD_dom"/>
</dbReference>
<feature type="domain" description="PKD" evidence="1">
    <location>
        <begin position="119"/>
        <end position="162"/>
    </location>
</feature>
<accession>A0A538TDW6</accession>
<organism evidence="2 3">
    <name type="scientific">Eiseniibacteriota bacterium</name>
    <dbReference type="NCBI Taxonomy" id="2212470"/>
    <lineage>
        <taxon>Bacteria</taxon>
        <taxon>Candidatus Eiseniibacteriota</taxon>
    </lineage>
</organism>
<reference evidence="2 3" key="1">
    <citation type="journal article" date="2019" name="Nat. Microbiol.">
        <title>Mediterranean grassland soil C-N compound turnover is dependent on rainfall and depth, and is mediated by genomically divergent microorganisms.</title>
        <authorList>
            <person name="Diamond S."/>
            <person name="Andeer P.F."/>
            <person name="Li Z."/>
            <person name="Crits-Christoph A."/>
            <person name="Burstein D."/>
            <person name="Anantharaman K."/>
            <person name="Lane K.R."/>
            <person name="Thomas B.C."/>
            <person name="Pan C."/>
            <person name="Northen T.R."/>
            <person name="Banfield J.F."/>
        </authorList>
    </citation>
    <scope>NUCLEOTIDE SEQUENCE [LARGE SCALE GENOMIC DNA]</scope>
    <source>
        <strain evidence="2">WS_8</strain>
    </source>
</reference>
<dbReference type="InterPro" id="IPR035986">
    <property type="entry name" value="PKD_dom_sf"/>
</dbReference>